<feature type="region of interest" description="Disordered" evidence="1">
    <location>
        <begin position="564"/>
        <end position="618"/>
    </location>
</feature>
<name>A0A8J4AWJ4_9CHLO</name>
<feature type="compositionally biased region" description="Polar residues" evidence="1">
    <location>
        <begin position="1429"/>
        <end position="1439"/>
    </location>
</feature>
<dbReference type="EMBL" id="BNCO01000005">
    <property type="protein sequence ID" value="GIL47869.1"/>
    <property type="molecule type" value="Genomic_DNA"/>
</dbReference>
<accession>A0A8J4AWJ4</accession>
<gene>
    <name evidence="2" type="ORF">Vafri_4498</name>
</gene>
<proteinExistence type="predicted"/>
<dbReference type="Proteomes" id="UP000747399">
    <property type="component" value="Unassembled WGS sequence"/>
</dbReference>
<evidence type="ECO:0000313" key="3">
    <source>
        <dbReference type="Proteomes" id="UP000747399"/>
    </source>
</evidence>
<protein>
    <submittedName>
        <fullName evidence="2">Uncharacterized protein</fullName>
    </submittedName>
</protein>
<evidence type="ECO:0000256" key="1">
    <source>
        <dbReference type="SAM" id="MobiDB-lite"/>
    </source>
</evidence>
<evidence type="ECO:0000313" key="2">
    <source>
        <dbReference type="EMBL" id="GIL47869.1"/>
    </source>
</evidence>
<reference evidence="2" key="1">
    <citation type="journal article" date="2021" name="Proc. Natl. Acad. Sci. U.S.A.">
        <title>Three genomes in the algal genus Volvox reveal the fate of a haploid sex-determining region after a transition to homothallism.</title>
        <authorList>
            <person name="Yamamoto K."/>
            <person name="Hamaji T."/>
            <person name="Kawai-Toyooka H."/>
            <person name="Matsuzaki R."/>
            <person name="Takahashi F."/>
            <person name="Nishimura Y."/>
            <person name="Kawachi M."/>
            <person name="Noguchi H."/>
            <person name="Minakuchi Y."/>
            <person name="Umen J.G."/>
            <person name="Toyoda A."/>
            <person name="Nozaki H."/>
        </authorList>
    </citation>
    <scope>NUCLEOTIDE SEQUENCE</scope>
    <source>
        <strain evidence="2">NIES-3780</strain>
    </source>
</reference>
<comment type="caution">
    <text evidence="2">The sequence shown here is derived from an EMBL/GenBank/DDBJ whole genome shotgun (WGS) entry which is preliminary data.</text>
</comment>
<organism evidence="2 3">
    <name type="scientific">Volvox africanus</name>
    <dbReference type="NCBI Taxonomy" id="51714"/>
    <lineage>
        <taxon>Eukaryota</taxon>
        <taxon>Viridiplantae</taxon>
        <taxon>Chlorophyta</taxon>
        <taxon>core chlorophytes</taxon>
        <taxon>Chlorophyceae</taxon>
        <taxon>CS clade</taxon>
        <taxon>Chlamydomonadales</taxon>
        <taxon>Volvocaceae</taxon>
        <taxon>Volvox</taxon>
    </lineage>
</organism>
<feature type="region of interest" description="Disordered" evidence="1">
    <location>
        <begin position="1419"/>
        <end position="1447"/>
    </location>
</feature>
<feature type="compositionally biased region" description="Basic and acidic residues" evidence="1">
    <location>
        <begin position="94"/>
        <end position="107"/>
    </location>
</feature>
<sequence length="1566" mass="168734">MSAIRCTLEKQQERSRCRLHVARILAVRHESELAARWPSEFDEHGPPLNTSGGTPCESELRLVSARRRRNPTTTFSLARRKARCPSFPWQKPTRNRESSDNDTRSDVAEDAPLKSSLQQQQQQPQAPPGVEFLLFNTYSAVPSILSCANSARYIGIADPAVAANTMAAVPAMVVHLGITAVVEASQGPLGRVPKMVTARNSACRLIASADYLMRAQEGTAGGRDFQVSLWRNGMTLRDTFLHCAKLDWQQLDETLDRSPLPLRSFAFAEACGEAAFPELCNVLARLRPKLTLIHPNTWGHLVEAARSDPQSKTVLDFAVKGVVLLIESRVTDEQLHPVFCAELCLLILLLRLEPAQLESLRKRPSRATLASYAAALGHVVRDACLIDKPYRYLSPGQLYDVLCTSALGDGPADRDISSSSETVSWVDHRQHSKEYVHTRLVAILELLEPAKFVVALTEAALVNAVFAAGPHYESSPDVQDALNDLLAAQVVLSTAREIAVRAEEPSRVSPGGASAAFVGLPDAPAAAVGSVDTMGALRSSGASSGAVDTELPAAGFITRGVLDAQGGPQVESTEGPAEGLRADAHPKPDAVAAAASAGDDAEAASAAPTDDGTALERPLGPYDALREMVRKNCELAATIISSSGGSELCGINETDARRFASIYVPMRTAYEFLTWMRSTNMLGEDLSEDTEALAALDDLLLRSGQVACHQPANGGVRESHLEQRPDAVFRAAAAFTDTLMVDLADCLKYSELKGLQNGLPVRVLVETLRPGLLAAHSDTWGALIRFAEAEMRNPNTAGTRGDGRYAAVAFNIVDAAVRGLVSLAGQDMPVQVIGLSSCALAGVIFRIQLDHFEKEYTAQEDTEHRIKCASMIASLAFRWLRFTPLIQVLNAKSGRSAVAVAAAAAPPLPIPPSQESAVLPRSYNRSGPQLLSSSLECVVASMGMFSAASSVPRVVVLLSAYMTDWMLERWQRKGWRPSGRGKLWPRRVYESEGRLTEEHNKQRVARHLVAVLCDVPDVHNDGGARDVVQDGGHKREQHCHNAREKINKLDLEEERGDAGSGLGRPDQVEGAQELYPVNEHRGADATEDVVPEFIVVGDGAVRVTTKVVKKTAIPTAALTADTRSSRDAFAQTPSACISCARTNSCTCSSSSTTGSISRQSADSSGHAAPIVTVSSDNTRITGAAGGQIPGTATSVVSELSFTRSEGAATSAARGSGPVVFRTGCGVTDLIKVLAMWSRVMDAIAHRAWDVRYDLVLEGCEALAMFMMIIAECKGLDQEVVISLRPCCGGEIEGCATTHLSPQSNERKAVGRDPPPALEPLQLLLMPGHNARVAYSRTHGSGEASRGPHFVTVTAFSKVLQQVKVVRKALRDDNSGVFEVRAQGFEGLRRALQLVLQICSDMRAAKRDVIVQPTDISLHQQDSEDLANRQGASSGRQQPQPRRHERTAGLTRFLDTLMGVVDDMMHVHGMFFCMGDTSYCASGETIATLGQAEKDLRWLWHQVRDRGSTDNVSDGDGGVREALYVTMLLAECAPGRPTKLVIPRTEGSARSHPGGRKHLQKVMLSSM</sequence>
<feature type="compositionally biased region" description="Low complexity" evidence="1">
    <location>
        <begin position="589"/>
        <end position="611"/>
    </location>
</feature>
<keyword evidence="3" id="KW-1185">Reference proteome</keyword>
<feature type="region of interest" description="Disordered" evidence="1">
    <location>
        <begin position="86"/>
        <end position="126"/>
    </location>
</feature>